<evidence type="ECO:0000313" key="1">
    <source>
        <dbReference type="EMBL" id="ATC64745.1"/>
    </source>
</evidence>
<gene>
    <name evidence="1" type="ORF">CMV30_12665</name>
</gene>
<protein>
    <recommendedName>
        <fullName evidence="3">DegT/DnrJ/EryC1/StrS aminotransferase</fullName>
    </recommendedName>
</protein>
<dbReference type="SUPFAM" id="SSF53383">
    <property type="entry name" value="PLP-dependent transferases"/>
    <property type="match status" value="1"/>
</dbReference>
<dbReference type="InterPro" id="IPR015424">
    <property type="entry name" value="PyrdxlP-dep_Trfase"/>
</dbReference>
<dbReference type="InterPro" id="IPR000653">
    <property type="entry name" value="DegT/StrS_aminotransferase"/>
</dbReference>
<dbReference type="KEGG" id="vbh:CMV30_12665"/>
<dbReference type="OrthoDB" id="9810913at2"/>
<proteinExistence type="predicted"/>
<organism evidence="1 2">
    <name type="scientific">Nibricoccus aquaticus</name>
    <dbReference type="NCBI Taxonomy" id="2576891"/>
    <lineage>
        <taxon>Bacteria</taxon>
        <taxon>Pseudomonadati</taxon>
        <taxon>Verrucomicrobiota</taxon>
        <taxon>Opitutia</taxon>
        <taxon>Opitutales</taxon>
        <taxon>Opitutaceae</taxon>
        <taxon>Nibricoccus</taxon>
    </lineage>
</organism>
<reference evidence="1 2" key="1">
    <citation type="submission" date="2017-09" db="EMBL/GenBank/DDBJ databases">
        <title>Complete genome sequence of Verrucomicrobial strain HZ-65, isolated from freshwater.</title>
        <authorList>
            <person name="Choi A."/>
        </authorList>
    </citation>
    <scope>NUCLEOTIDE SEQUENCE [LARGE SCALE GENOMIC DNA]</scope>
    <source>
        <strain evidence="1 2">HZ-65</strain>
    </source>
</reference>
<dbReference type="AlphaFoldDB" id="A0A290Q7Q2"/>
<sequence length="224" mass="23858">MSPGNYKDVVERIYASGYFTNHGPLAQELETALSKYFSVPNAVVVSNESLAIMMALAGLNLSGRVGVLPHCPEPILKASTWAGLEAVACSPDSSTAGLTAVLSYEMEPRPKNNSLLDDARKQGLPTIIFKHAAFSRDARLSSLSANDPTATIAIVGENNAVPSSVCAVILTADSLLAEKYRNIRSSYGARKLTEVKATANGRVSEFQAGMAMVFLQKILSHDPT</sequence>
<dbReference type="Proteomes" id="UP000217265">
    <property type="component" value="Chromosome"/>
</dbReference>
<dbReference type="EMBL" id="CP023344">
    <property type="protein sequence ID" value="ATC64745.1"/>
    <property type="molecule type" value="Genomic_DNA"/>
</dbReference>
<dbReference type="Pfam" id="PF01041">
    <property type="entry name" value="DegT_DnrJ_EryC1"/>
    <property type="match status" value="1"/>
</dbReference>
<evidence type="ECO:0000313" key="2">
    <source>
        <dbReference type="Proteomes" id="UP000217265"/>
    </source>
</evidence>
<keyword evidence="2" id="KW-1185">Reference proteome</keyword>
<accession>A0A290Q7Q2</accession>
<evidence type="ECO:0008006" key="3">
    <source>
        <dbReference type="Google" id="ProtNLM"/>
    </source>
</evidence>
<dbReference type="InterPro" id="IPR015421">
    <property type="entry name" value="PyrdxlP-dep_Trfase_major"/>
</dbReference>
<dbReference type="Gene3D" id="3.40.640.10">
    <property type="entry name" value="Type I PLP-dependent aspartate aminotransferase-like (Major domain)"/>
    <property type="match status" value="1"/>
</dbReference>
<dbReference type="RefSeq" id="WP_096056376.1">
    <property type="nucleotide sequence ID" value="NZ_CP023344.1"/>
</dbReference>
<name>A0A290Q7Q2_9BACT</name>